<evidence type="ECO:0008006" key="7">
    <source>
        <dbReference type="Google" id="ProtNLM"/>
    </source>
</evidence>
<keyword evidence="2" id="KW-0539">Nucleus</keyword>
<evidence type="ECO:0000256" key="1">
    <source>
        <dbReference type="ARBA" id="ARBA00004123"/>
    </source>
</evidence>
<comment type="caution">
    <text evidence="5">The sequence shown here is derived from an EMBL/GenBank/DDBJ whole genome shotgun (WGS) entry which is preliminary data.</text>
</comment>
<reference evidence="5 6" key="1">
    <citation type="submission" date="2024-02" db="EMBL/GenBank/DDBJ databases">
        <title>Chromosome-scale genome assembly of the rough periwinkle Littorina saxatilis.</title>
        <authorList>
            <person name="De Jode A."/>
            <person name="Faria R."/>
            <person name="Formenti G."/>
            <person name="Sims Y."/>
            <person name="Smith T.P."/>
            <person name="Tracey A."/>
            <person name="Wood J.M.D."/>
            <person name="Zagrodzka Z.B."/>
            <person name="Johannesson K."/>
            <person name="Butlin R.K."/>
            <person name="Leder E.H."/>
        </authorList>
    </citation>
    <scope>NUCLEOTIDE SEQUENCE [LARGE SCALE GENOMIC DNA]</scope>
    <source>
        <strain evidence="5">Snail1</strain>
        <tissue evidence="5">Muscle</tissue>
    </source>
</reference>
<keyword evidence="6" id="KW-1185">Reference proteome</keyword>
<evidence type="ECO:0000256" key="3">
    <source>
        <dbReference type="ARBA" id="ARBA00025734"/>
    </source>
</evidence>
<sequence length="247" mass="29138">MLPFEPSTLCCELKTRHILKMPRVVSNQRAKFENDEIFRKLSRECEVRYTGYRDRSLDERQLRFQTECREGHSDLAFVSTGTNLQLNFSANAWSDIAEERVPTREFVNFDREPGKVHLKSQFILNGVCVIWRGWVDLDRLDGIGSLEFDEERAEAEDALLREQDEEYERIFNQQQEFEERQRRFRQEQERQAESEAEGPLPQGQGRGWHRGTPLSTLNVHDKNSYLRLIQGSFGKTVFTRPRHSLIK</sequence>
<dbReference type="Proteomes" id="UP001374579">
    <property type="component" value="Unassembled WGS sequence"/>
</dbReference>
<dbReference type="InterPro" id="IPR003417">
    <property type="entry name" value="CBF_beta"/>
</dbReference>
<dbReference type="FunFam" id="2.40.250.10:FF:000001">
    <property type="entry name" value="Core-binding factor subunit beta"/>
    <property type="match status" value="1"/>
</dbReference>
<dbReference type="PANTHER" id="PTHR10276">
    <property type="entry name" value="CORE-BINDING FACTOR, BETA SUBUNIT"/>
    <property type="match status" value="1"/>
</dbReference>
<dbReference type="GO" id="GO:0043565">
    <property type="term" value="F:sequence-specific DNA binding"/>
    <property type="evidence" value="ECO:0007669"/>
    <property type="project" value="TreeGrafter"/>
</dbReference>
<feature type="compositionally biased region" description="Basic and acidic residues" evidence="4">
    <location>
        <begin position="181"/>
        <end position="193"/>
    </location>
</feature>
<dbReference type="GO" id="GO:0016513">
    <property type="term" value="C:core-binding factor complex"/>
    <property type="evidence" value="ECO:0007669"/>
    <property type="project" value="TreeGrafter"/>
</dbReference>
<evidence type="ECO:0000313" key="6">
    <source>
        <dbReference type="Proteomes" id="UP001374579"/>
    </source>
</evidence>
<comment type="similarity">
    <text evidence="3">Belongs to the CBF-beta family.</text>
</comment>
<protein>
    <recommendedName>
        <fullName evidence="7">Core-binding factor subunit beta</fullName>
    </recommendedName>
</protein>
<organism evidence="5 6">
    <name type="scientific">Littorina saxatilis</name>
    <dbReference type="NCBI Taxonomy" id="31220"/>
    <lineage>
        <taxon>Eukaryota</taxon>
        <taxon>Metazoa</taxon>
        <taxon>Spiralia</taxon>
        <taxon>Lophotrochozoa</taxon>
        <taxon>Mollusca</taxon>
        <taxon>Gastropoda</taxon>
        <taxon>Caenogastropoda</taxon>
        <taxon>Littorinimorpha</taxon>
        <taxon>Littorinoidea</taxon>
        <taxon>Littorinidae</taxon>
        <taxon>Littorina</taxon>
    </lineage>
</organism>
<dbReference type="AlphaFoldDB" id="A0AAN9GNF2"/>
<dbReference type="SUPFAM" id="SSF50723">
    <property type="entry name" value="Core binding factor beta, CBF"/>
    <property type="match status" value="1"/>
</dbReference>
<gene>
    <name evidence="5" type="ORF">V1264_000758</name>
</gene>
<feature type="region of interest" description="Disordered" evidence="4">
    <location>
        <begin position="181"/>
        <end position="214"/>
    </location>
</feature>
<evidence type="ECO:0000256" key="4">
    <source>
        <dbReference type="SAM" id="MobiDB-lite"/>
    </source>
</evidence>
<dbReference type="InterPro" id="IPR036552">
    <property type="entry name" value="CBF_bsu_sf"/>
</dbReference>
<dbReference type="EMBL" id="JBAMIC010000001">
    <property type="protein sequence ID" value="KAK7114754.1"/>
    <property type="molecule type" value="Genomic_DNA"/>
</dbReference>
<dbReference type="Pfam" id="PF02312">
    <property type="entry name" value="CBF_beta"/>
    <property type="match status" value="1"/>
</dbReference>
<evidence type="ECO:0000313" key="5">
    <source>
        <dbReference type="EMBL" id="KAK7114754.1"/>
    </source>
</evidence>
<name>A0AAN9GNF2_9CAEN</name>
<dbReference type="GO" id="GO:0006357">
    <property type="term" value="P:regulation of transcription by RNA polymerase II"/>
    <property type="evidence" value="ECO:0007669"/>
    <property type="project" value="TreeGrafter"/>
</dbReference>
<evidence type="ECO:0000256" key="2">
    <source>
        <dbReference type="ARBA" id="ARBA00023242"/>
    </source>
</evidence>
<dbReference type="PANTHER" id="PTHR10276:SF3">
    <property type="entry name" value="CORE-BINDING FACTOR SUBUNIT BETA"/>
    <property type="match status" value="1"/>
</dbReference>
<proteinExistence type="inferred from homology"/>
<comment type="subcellular location">
    <subcellularLocation>
        <location evidence="1">Nucleus</location>
    </subcellularLocation>
</comment>
<dbReference type="Gene3D" id="2.40.250.10">
    <property type="entry name" value="Core binding factor, beta subunit"/>
    <property type="match status" value="1"/>
</dbReference>
<dbReference type="GO" id="GO:0003713">
    <property type="term" value="F:transcription coactivator activity"/>
    <property type="evidence" value="ECO:0007669"/>
    <property type="project" value="InterPro"/>
</dbReference>
<accession>A0AAN9GNF2</accession>